<proteinExistence type="inferred from homology"/>
<reference evidence="9 10" key="1">
    <citation type="journal article" date="2006" name="Nature">
        <title>Insights from the genome of the biotrophic fungal plant pathogen Ustilago maydis.</title>
        <authorList>
            <person name="Kamper J."/>
            <person name="Kahmann R."/>
            <person name="Bolker M."/>
            <person name="Ma L.J."/>
            <person name="Brefort T."/>
            <person name="Saville B.J."/>
            <person name="Banuett F."/>
            <person name="Kronstad J.W."/>
            <person name="Gold S.E."/>
            <person name="Muller O."/>
            <person name="Perlin M.H."/>
            <person name="Wosten H.A."/>
            <person name="de Vries R."/>
            <person name="Ruiz-Herrera J."/>
            <person name="Reynaga-Pena C.G."/>
            <person name="Snetselaar K."/>
            <person name="McCann M."/>
            <person name="Perez-Martin J."/>
            <person name="Feldbrugge M."/>
            <person name="Basse C.W."/>
            <person name="Steinberg G."/>
            <person name="Ibeas J.I."/>
            <person name="Holloman W."/>
            <person name="Guzman P."/>
            <person name="Farman M."/>
            <person name="Stajich J.E."/>
            <person name="Sentandreu R."/>
            <person name="Gonzalez-Prieto J.M."/>
            <person name="Kennell J.C."/>
            <person name="Molina L."/>
            <person name="Schirawski J."/>
            <person name="Mendoza-Mendoza A."/>
            <person name="Greilinger D."/>
            <person name="Munch K."/>
            <person name="Rossel N."/>
            <person name="Scherer M."/>
            <person name="Vranes M."/>
            <person name="Ladendorf O."/>
            <person name="Vincon V."/>
            <person name="Fuchs U."/>
            <person name="Sandrock B."/>
            <person name="Meng S."/>
            <person name="Ho E.C."/>
            <person name="Cahill M.J."/>
            <person name="Boyce K.J."/>
            <person name="Klose J."/>
            <person name="Klosterman S.J."/>
            <person name="Deelstra H.J."/>
            <person name="Ortiz-Castellanos L."/>
            <person name="Li W."/>
            <person name="Sanchez-Alonso P."/>
            <person name="Schreier P.H."/>
            <person name="Hauser-Hahn I."/>
            <person name="Vaupel M."/>
            <person name="Koopmann E."/>
            <person name="Friedrich G."/>
            <person name="Voss H."/>
            <person name="Schluter T."/>
            <person name="Margolis J."/>
            <person name="Platt D."/>
            <person name="Swimmer C."/>
            <person name="Gnirke A."/>
            <person name="Chen F."/>
            <person name="Vysotskaia V."/>
            <person name="Mannhaupt G."/>
            <person name="Guldener U."/>
            <person name="Munsterkotter M."/>
            <person name="Haase D."/>
            <person name="Oesterheld M."/>
            <person name="Mewes H.W."/>
            <person name="Mauceli E.W."/>
            <person name="DeCaprio D."/>
            <person name="Wade C.M."/>
            <person name="Butler J."/>
            <person name="Young S."/>
            <person name="Jaffe D.B."/>
            <person name="Calvo S."/>
            <person name="Nusbaum C."/>
            <person name="Galagan J."/>
            <person name="Birren B.W."/>
        </authorList>
    </citation>
    <scope>NUCLEOTIDE SEQUENCE [LARGE SCALE GENOMIC DNA]</scope>
    <source>
        <strain evidence="10">DSM 14603 / FGSC 9021 / UM521</strain>
    </source>
</reference>
<dbReference type="Pfam" id="PF13087">
    <property type="entry name" value="AAA_12"/>
    <property type="match status" value="1"/>
</dbReference>
<evidence type="ECO:0000256" key="5">
    <source>
        <dbReference type="ARBA" id="ARBA00022840"/>
    </source>
</evidence>
<dbReference type="FunFam" id="3.40.50.300:FF:000326">
    <property type="entry name" value="P-loop containing nucleoside triphosphate hydrolase"/>
    <property type="match status" value="1"/>
</dbReference>
<dbReference type="GO" id="GO:0005524">
    <property type="term" value="F:ATP binding"/>
    <property type="evidence" value="ECO:0007669"/>
    <property type="project" value="UniProtKB-KW"/>
</dbReference>
<sequence>MQWPFGPSRPQDLYRDSYVAHPDRFDWRKRCGTTIPIACRSSGASRPSQRRRASASMVRGEESKVAAKARRMAERKMDDRSLRISREKAAQLLSRHGDREPIRQQARLYRERWAELLDCERKQELAAIAERRKAPIEKLIQEGITIDGLQGYWQDNSKRHFGKRAAVFKLDAAEPLPRTLFRAGDKVTIMPSAMSPPTSDDSASFVEDDFVIEAEVVERQRTFIRLKFDEADEDVDLVSCPSWRLDYGFNDLTFERIKAALEALEHDVEFIETQYGSRFQYILSGTRLSDVILGIEPPVDRVTRGAFWEDARVQSWYDRFARRDPVVIDGDPLPDLNSTQTQAVAMMLRERVSLIQGPPGTGKTRTIVTAIKLLKQDFQVPHPIMLAAHTNVAVDNLADGCIKAGLRVVRIGPSARARAGIDQYTLDAYFLRHPAKQRLDQIKRQLDTLDRLKSEYELGRMGGSDPCIASSVRERLAEDEAIGQTEAQSWENMMAEREEEREAAQPKGGTASEEYETIKKQLNRLKATYFFLRASIRGEILNGVDVICGSAIAAGSPELDMIDLPVVFFDEASMATEPVSLVPLMKGCRHLSIIGDHKQLPPVVTSAEAKKAGLSRSLFERLIQSRSSIPSIMLNVQFRMHPTLAEFANQTFYDGALQNGTGTELIAPVASSYWPSCAGVAKQDTQRLCFIDHKGRETKAENSSSLRNASEARIVLDVVTDLLRQNPDLTGDDIGVVTPYAGQQVLLEKMLHNEASLSRQQAAGILGTRSSELGNIDVHTVDGFEGREKKVILFSTVRTNAQGYVGFLADGRRLNVALTRAQSALFLIGNIDTLKRAQLSEAAYSRVESPNLEALRSYAAYLEKRGAVVSYLRATAGDQSEKVEREEEDDVMESDAVERSQTYAAADDWQYMLAERDAA</sequence>
<dbReference type="Proteomes" id="UP000000561">
    <property type="component" value="Chromosome 5"/>
</dbReference>
<dbReference type="EMBL" id="CM003144">
    <property type="protein sequence ID" value="KIS69840.1"/>
    <property type="molecule type" value="Genomic_DNA"/>
</dbReference>
<evidence type="ECO:0000313" key="10">
    <source>
        <dbReference type="Proteomes" id="UP000000561"/>
    </source>
</evidence>
<dbReference type="KEGG" id="uma:UMAG_10130"/>
<dbReference type="SUPFAM" id="SSF52540">
    <property type="entry name" value="P-loop containing nucleoside triphosphate hydrolases"/>
    <property type="match status" value="1"/>
</dbReference>
<keyword evidence="2" id="KW-0547">Nucleotide-binding</keyword>
<organism evidence="9 10">
    <name type="scientific">Mycosarcoma maydis</name>
    <name type="common">Corn smut fungus</name>
    <name type="synonym">Ustilago maydis</name>
    <dbReference type="NCBI Taxonomy" id="5270"/>
    <lineage>
        <taxon>Eukaryota</taxon>
        <taxon>Fungi</taxon>
        <taxon>Dikarya</taxon>
        <taxon>Basidiomycota</taxon>
        <taxon>Ustilaginomycotina</taxon>
        <taxon>Ustilaginomycetes</taxon>
        <taxon>Ustilaginales</taxon>
        <taxon>Ustilaginaceae</taxon>
        <taxon>Mycosarcoma</taxon>
    </lineage>
</organism>
<dbReference type="AlphaFoldDB" id="A0A0D1E617"/>
<evidence type="ECO:0000259" key="8">
    <source>
        <dbReference type="Pfam" id="PF13087"/>
    </source>
</evidence>
<feature type="domain" description="DNA2/NAM7 helicase-like C-terminal" evidence="8">
    <location>
        <begin position="614"/>
        <end position="831"/>
    </location>
</feature>
<feature type="domain" description="DNA2/NAM7 helicase helicase" evidence="7">
    <location>
        <begin position="336"/>
        <end position="606"/>
    </location>
</feature>
<dbReference type="RefSeq" id="XP_011388814.1">
    <property type="nucleotide sequence ID" value="XM_011390512.1"/>
</dbReference>
<dbReference type="InterPro" id="IPR047187">
    <property type="entry name" value="SF1_C_Upf1"/>
</dbReference>
<feature type="region of interest" description="Disordered" evidence="6">
    <location>
        <begin position="495"/>
        <end position="514"/>
    </location>
</feature>
<dbReference type="VEuPathDB" id="FungiDB:UMAG_10130"/>
<evidence type="ECO:0000256" key="3">
    <source>
        <dbReference type="ARBA" id="ARBA00022801"/>
    </source>
</evidence>
<accession>A0A0D1E617</accession>
<evidence type="ECO:0000313" key="9">
    <source>
        <dbReference type="EMBL" id="KIS69840.1"/>
    </source>
</evidence>
<dbReference type="Gene3D" id="3.40.50.300">
    <property type="entry name" value="P-loop containing nucleotide triphosphate hydrolases"/>
    <property type="match status" value="2"/>
</dbReference>
<evidence type="ECO:0000256" key="4">
    <source>
        <dbReference type="ARBA" id="ARBA00022806"/>
    </source>
</evidence>
<keyword evidence="10" id="KW-1185">Reference proteome</keyword>
<dbReference type="InterPro" id="IPR041677">
    <property type="entry name" value="DNA2/NAM7_AAA_11"/>
</dbReference>
<keyword evidence="3" id="KW-0378">Hydrolase</keyword>
<dbReference type="GeneID" id="23566198"/>
<dbReference type="OrthoDB" id="6513042at2759"/>
<dbReference type="PANTHER" id="PTHR43788:SF13">
    <property type="entry name" value="REGULATOR OF NONSENSE TRANSCRIPTS 1"/>
    <property type="match status" value="1"/>
</dbReference>
<evidence type="ECO:0000259" key="7">
    <source>
        <dbReference type="Pfam" id="PF13086"/>
    </source>
</evidence>
<dbReference type="InterPro" id="IPR027417">
    <property type="entry name" value="P-loop_NTPase"/>
</dbReference>
<dbReference type="GO" id="GO:0016787">
    <property type="term" value="F:hydrolase activity"/>
    <property type="evidence" value="ECO:0007669"/>
    <property type="project" value="UniProtKB-KW"/>
</dbReference>
<keyword evidence="4" id="KW-0347">Helicase</keyword>
<dbReference type="GO" id="GO:0043139">
    <property type="term" value="F:5'-3' DNA helicase activity"/>
    <property type="evidence" value="ECO:0000318"/>
    <property type="project" value="GO_Central"/>
</dbReference>
<dbReference type="CDD" id="cd18808">
    <property type="entry name" value="SF1_C_Upf1"/>
    <property type="match status" value="1"/>
</dbReference>
<dbReference type="InterPro" id="IPR050534">
    <property type="entry name" value="Coronavir_polyprotein_1ab"/>
</dbReference>
<dbReference type="STRING" id="237631.A0A0D1E617"/>
<comment type="similarity">
    <text evidence="1">Belongs to the DNA2/NAM7 helicase family.</text>
</comment>
<name>A0A0D1E617_MYCMD</name>
<dbReference type="PANTHER" id="PTHR43788">
    <property type="entry name" value="DNA2/NAM7 HELICASE FAMILY MEMBER"/>
    <property type="match status" value="1"/>
</dbReference>
<dbReference type="InterPro" id="IPR041679">
    <property type="entry name" value="DNA2/NAM7-like_C"/>
</dbReference>
<feature type="compositionally biased region" description="Basic and acidic residues" evidence="6">
    <location>
        <begin position="495"/>
        <end position="504"/>
    </location>
</feature>
<keyword evidence="5" id="KW-0067">ATP-binding</keyword>
<dbReference type="InParanoid" id="A0A0D1E617"/>
<feature type="region of interest" description="Disordered" evidence="6">
    <location>
        <begin position="40"/>
        <end position="59"/>
    </location>
</feature>
<evidence type="ECO:0008006" key="11">
    <source>
        <dbReference type="Google" id="ProtNLM"/>
    </source>
</evidence>
<evidence type="ECO:0000256" key="2">
    <source>
        <dbReference type="ARBA" id="ARBA00022741"/>
    </source>
</evidence>
<evidence type="ECO:0000256" key="1">
    <source>
        <dbReference type="ARBA" id="ARBA00007913"/>
    </source>
</evidence>
<gene>
    <name evidence="9" type="ORF">UMAG_10130</name>
</gene>
<dbReference type="Pfam" id="PF13086">
    <property type="entry name" value="AAA_11"/>
    <property type="match status" value="1"/>
</dbReference>
<dbReference type="GO" id="GO:0005694">
    <property type="term" value="C:chromosome"/>
    <property type="evidence" value="ECO:0007669"/>
    <property type="project" value="UniProtKB-ARBA"/>
</dbReference>
<dbReference type="eggNOG" id="KOG2419">
    <property type="taxonomic scope" value="Eukaryota"/>
</dbReference>
<dbReference type="eggNOG" id="KOG1802">
    <property type="taxonomic scope" value="Eukaryota"/>
</dbReference>
<protein>
    <recommendedName>
        <fullName evidence="11">Regulator of nonsense transcripts 1</fullName>
    </recommendedName>
</protein>
<evidence type="ECO:0000256" key="6">
    <source>
        <dbReference type="SAM" id="MobiDB-lite"/>
    </source>
</evidence>